<dbReference type="InterPro" id="IPR005488">
    <property type="entry name" value="Etherase_MurQ"/>
</dbReference>
<dbReference type="SUPFAM" id="SSF53067">
    <property type="entry name" value="Actin-like ATPase domain"/>
    <property type="match status" value="2"/>
</dbReference>
<dbReference type="OMA" id="NMISTCS"/>
<dbReference type="OrthoDB" id="311172at2759"/>
<dbReference type="CDD" id="cd24007">
    <property type="entry name" value="ASKHA_NBD_eukNAGK-like"/>
    <property type="match status" value="1"/>
</dbReference>
<dbReference type="PROSITE" id="PS51464">
    <property type="entry name" value="SIS"/>
    <property type="match status" value="1"/>
</dbReference>
<dbReference type="InterPro" id="IPR043129">
    <property type="entry name" value="ATPase_NBD"/>
</dbReference>
<evidence type="ECO:0000259" key="7">
    <source>
        <dbReference type="PROSITE" id="PS51464"/>
    </source>
</evidence>
<dbReference type="GO" id="GO:0016835">
    <property type="term" value="F:carbon-oxygen lyase activity"/>
    <property type="evidence" value="ECO:0007669"/>
    <property type="project" value="InterPro"/>
</dbReference>
<dbReference type="GO" id="GO:0097367">
    <property type="term" value="F:carbohydrate derivative binding"/>
    <property type="evidence" value="ECO:0007669"/>
    <property type="project" value="InterPro"/>
</dbReference>
<dbReference type="GO" id="GO:0046348">
    <property type="term" value="P:amino sugar catabolic process"/>
    <property type="evidence" value="ECO:0007669"/>
    <property type="project" value="InterPro"/>
</dbReference>
<proteinExistence type="inferred from homology"/>
<reference evidence="8 9" key="1">
    <citation type="journal article" date="2011" name="Genome Biol.">
        <title>Genome sequence of the insect pathogenic fungus Cordyceps militaris, a valued traditional Chinese medicine.</title>
        <authorList>
            <person name="Zheng P."/>
            <person name="Xia Y."/>
            <person name="Xiao G."/>
            <person name="Xiong C."/>
            <person name="Hu X."/>
            <person name="Zhang S."/>
            <person name="Zheng H."/>
            <person name="Huang Y."/>
            <person name="Zhou Y."/>
            <person name="Wang S."/>
            <person name="Zhao G.P."/>
            <person name="Liu X."/>
            <person name="St Leger R.J."/>
            <person name="Wang C."/>
        </authorList>
    </citation>
    <scope>NUCLEOTIDE SEQUENCE [LARGE SCALE GENOMIC DNA]</scope>
    <source>
        <strain evidence="8 9">CM01</strain>
    </source>
</reference>
<dbReference type="CDD" id="cd05007">
    <property type="entry name" value="SIS_Etherase"/>
    <property type="match status" value="1"/>
</dbReference>
<dbReference type="PANTHER" id="PTHR10088:SF4">
    <property type="entry name" value="GLUCOKINASE REGULATORY PROTEIN"/>
    <property type="match status" value="1"/>
</dbReference>
<evidence type="ECO:0000256" key="2">
    <source>
        <dbReference type="ARBA" id="ARBA00012122"/>
    </source>
</evidence>
<dbReference type="GO" id="GO:0016803">
    <property type="term" value="F:ether hydrolase activity"/>
    <property type="evidence" value="ECO:0007669"/>
    <property type="project" value="TreeGrafter"/>
</dbReference>
<evidence type="ECO:0000313" key="8">
    <source>
        <dbReference type="EMBL" id="EGX94372.1"/>
    </source>
</evidence>
<dbReference type="RefSeq" id="XP_006667858.1">
    <property type="nucleotide sequence ID" value="XM_006667795.1"/>
</dbReference>
<dbReference type="SUPFAM" id="SSF53697">
    <property type="entry name" value="SIS domain"/>
    <property type="match status" value="1"/>
</dbReference>
<dbReference type="KEGG" id="cmt:CCM_02643"/>
<organism evidence="8 9">
    <name type="scientific">Cordyceps militaris (strain CM01)</name>
    <name type="common">Caterpillar fungus</name>
    <dbReference type="NCBI Taxonomy" id="983644"/>
    <lineage>
        <taxon>Eukaryota</taxon>
        <taxon>Fungi</taxon>
        <taxon>Dikarya</taxon>
        <taxon>Ascomycota</taxon>
        <taxon>Pezizomycotina</taxon>
        <taxon>Sordariomycetes</taxon>
        <taxon>Hypocreomycetidae</taxon>
        <taxon>Hypocreales</taxon>
        <taxon>Cordycipitaceae</taxon>
        <taxon>Cordyceps</taxon>
    </lineage>
</organism>
<dbReference type="InterPro" id="IPR001347">
    <property type="entry name" value="SIS_dom"/>
</dbReference>
<dbReference type="EC" id="2.7.1.59" evidence="2"/>
<evidence type="ECO:0000256" key="4">
    <source>
        <dbReference type="ARBA" id="ARBA00023239"/>
    </source>
</evidence>
<keyword evidence="5" id="KW-0119">Carbohydrate metabolism</keyword>
<dbReference type="GeneID" id="18164670"/>
<dbReference type="EMBL" id="JH126400">
    <property type="protein sequence ID" value="EGX94372.1"/>
    <property type="molecule type" value="Genomic_DNA"/>
</dbReference>
<comment type="similarity">
    <text evidence="1">Belongs to the eukaryotic-type N-acetylglucosamine kinase family.</text>
</comment>
<dbReference type="HOGENOM" id="CLU_022562_0_0_1"/>
<dbReference type="GO" id="GO:0045127">
    <property type="term" value="F:N-acetylglucosamine kinase activity"/>
    <property type="evidence" value="ECO:0007669"/>
    <property type="project" value="UniProtKB-EC"/>
</dbReference>
<dbReference type="InParanoid" id="G3JAV9"/>
<dbReference type="GO" id="GO:0009254">
    <property type="term" value="P:peptidoglycan turnover"/>
    <property type="evidence" value="ECO:0007669"/>
    <property type="project" value="TreeGrafter"/>
</dbReference>
<dbReference type="AlphaFoldDB" id="G3JAV9"/>
<dbReference type="NCBIfam" id="NF009222">
    <property type="entry name" value="PRK12570.1"/>
    <property type="match status" value="1"/>
</dbReference>
<dbReference type="eggNOG" id="ENOG502QS2J">
    <property type="taxonomic scope" value="Eukaryota"/>
</dbReference>
<dbReference type="Proteomes" id="UP000001610">
    <property type="component" value="Unassembled WGS sequence"/>
</dbReference>
<dbReference type="Pfam" id="PF01869">
    <property type="entry name" value="BcrAD_BadFG"/>
    <property type="match status" value="1"/>
</dbReference>
<gene>
    <name evidence="8" type="ORF">CCM_02643</name>
</gene>
<dbReference type="VEuPathDB" id="FungiDB:CCM_02643"/>
<evidence type="ECO:0000256" key="3">
    <source>
        <dbReference type="ARBA" id="ARBA00014974"/>
    </source>
</evidence>
<feature type="domain" description="SIS" evidence="7">
    <location>
        <begin position="110"/>
        <end position="274"/>
    </location>
</feature>
<dbReference type="InterPro" id="IPR005486">
    <property type="entry name" value="Glucokinase_regulatory_CS"/>
</dbReference>
<name>G3JAV9_CORMM</name>
<dbReference type="Gene3D" id="3.40.50.10490">
    <property type="entry name" value="Glucose-6-phosphate isomerase like protein, domain 1"/>
    <property type="match status" value="1"/>
</dbReference>
<dbReference type="InterPro" id="IPR002731">
    <property type="entry name" value="ATPase_BadF"/>
</dbReference>
<dbReference type="Gene3D" id="1.10.8.1080">
    <property type="match status" value="1"/>
</dbReference>
<dbReference type="Pfam" id="PF22645">
    <property type="entry name" value="GKRP_SIS_N"/>
    <property type="match status" value="1"/>
</dbReference>
<keyword evidence="9" id="KW-1185">Reference proteome</keyword>
<keyword evidence="8" id="KW-0808">Transferase</keyword>
<protein>
    <recommendedName>
        <fullName evidence="3">N-acetyl-D-glucosamine kinase</fullName>
        <ecNumber evidence="2">2.7.1.59</ecNumber>
    </recommendedName>
    <alternativeName>
        <fullName evidence="6">GlcNAc kinase</fullName>
    </alternativeName>
</protein>
<dbReference type="NCBIfam" id="NF003915">
    <property type="entry name" value="PRK05441.1"/>
    <property type="match status" value="1"/>
</dbReference>
<evidence type="ECO:0000256" key="5">
    <source>
        <dbReference type="ARBA" id="ARBA00023277"/>
    </source>
</evidence>
<dbReference type="STRING" id="983644.G3JAV9"/>
<keyword evidence="4" id="KW-0456">Lyase</keyword>
<evidence type="ECO:0000256" key="6">
    <source>
        <dbReference type="ARBA" id="ARBA00031123"/>
    </source>
</evidence>
<dbReference type="InterPro" id="IPR040190">
    <property type="entry name" value="MURQ/GCKR"/>
</dbReference>
<dbReference type="Gene3D" id="3.30.420.40">
    <property type="match status" value="2"/>
</dbReference>
<sequence length="728" mass="76600">MPTRGRIAAGSRGRDPTPLRRVEQVSTNDIFKAIKYAIQLKKLFSYMEEPGHDQMPTLGTLQTEAIGHLAQDMDTLSTLGLCQAFHREESQVPSAIAPCLPTIALLIDAMLPRLRAGGRLLYVGAGNSGRIAHMDCAELHVTFSMSSEQCQALVAGGPRAVLAAVEGAEDSRGDGEAQMKALRPTARDTVIGVAASGRTPFVLGALQSALRAGALTAAVTSARPAAVERLGVGFCIAALAGPEFVAGSTRLKAGSCAKQILNMVSTCAMVRLGKTYRGLMVDVRVHNEKLRVRGRRIVRQVCQGKDLHQTTAALLDLGPQVELDDVADALIVRCGGSVKLACAVGLSGLDLPDAERRLQDAHDCLPDFVLLLENGPQMAERGHQEKQPPLFLAIDGGGTKCAVSIATAHGVVVARATTGPCNPLSASFLDVVAQIQTAVSQAVAALPTASMPTFSRVWAGLAGFHHMREQAAALSQALERLFGGVGCRVRLSCDTSLLSCCLDEDAETEAGIALVAGTGSVAVAFRRTASGEVVQAGRTGGWGHLVGDQGSAFAIGRRALQAILSRRERHIGRDAGADAETTLEADVLRHLRCEDAADLLSTVLSPAGGSVPRLVMGSVARVVTQAAFRSEEASVEALGILDEAAEHLVALVEPLVRPGLAEPGKTVLILSGALMGVDGYRDMVLQKCRERGFQFRKIKVITDASGNAASHLSKLPREEQCTNGSTFL</sequence>
<evidence type="ECO:0000313" key="9">
    <source>
        <dbReference type="Proteomes" id="UP000001610"/>
    </source>
</evidence>
<evidence type="ECO:0000256" key="1">
    <source>
        <dbReference type="ARBA" id="ARBA00006198"/>
    </source>
</evidence>
<accession>G3JAV9</accession>
<dbReference type="PANTHER" id="PTHR10088">
    <property type="entry name" value="GLUCOKINASE REGULATORY PROTEIN"/>
    <property type="match status" value="1"/>
</dbReference>
<keyword evidence="8" id="KW-0418">Kinase</keyword>
<dbReference type="InterPro" id="IPR046348">
    <property type="entry name" value="SIS_dom_sf"/>
</dbReference>
<dbReference type="PROSITE" id="PS01272">
    <property type="entry name" value="GCKR"/>
    <property type="match status" value="1"/>
</dbReference>